<evidence type="ECO:0000256" key="7">
    <source>
        <dbReference type="PIRSR" id="PIRSR038001-1"/>
    </source>
</evidence>
<evidence type="ECO:0000256" key="6">
    <source>
        <dbReference type="ARBA" id="ARBA00023145"/>
    </source>
</evidence>
<dbReference type="InterPro" id="IPR001315">
    <property type="entry name" value="CARD"/>
</dbReference>
<dbReference type="PANTHER" id="PTHR47901:SF8">
    <property type="entry name" value="CASPASE-3"/>
    <property type="match status" value="1"/>
</dbReference>
<evidence type="ECO:0000256" key="5">
    <source>
        <dbReference type="ARBA" id="ARBA00022807"/>
    </source>
</evidence>
<dbReference type="InterPro" id="IPR011600">
    <property type="entry name" value="Pept_C14_caspase"/>
</dbReference>
<dbReference type="Gene3D" id="3.40.50.1460">
    <property type="match status" value="1"/>
</dbReference>
<feature type="active site" evidence="7">
    <location>
        <position position="199"/>
    </location>
</feature>
<dbReference type="SUPFAM" id="SSF52129">
    <property type="entry name" value="Caspase-like"/>
    <property type="match status" value="1"/>
</dbReference>
<evidence type="ECO:0000256" key="1">
    <source>
        <dbReference type="ARBA" id="ARBA00010134"/>
    </source>
</evidence>
<sequence>SKPTPREKRRELLELLPRRGPLAFQAFCDALENDHVKQKFILDKLLGRAPTQGGATSTVSMQQLETGMGEVAISGASRGTNGDIALDDTDGPIAVRVEPSTERFFNEKTSNSQPLCYTMVKQPRGLAYVVSNVTFDHLSNRGGGDVDFQNITALLTQLGFEVRELCDKTASEIETGIQSFAMEEAHQTADCCVVVMMSHGKPEHIYGRDGQDSSTSPSVNIPTIISMFDNVNCPALRGKPKLFFFQACRGDTADRGTAGPDVPDAGSLLPSNFFENVTGRHEADVSTDQPTATDMLICYPTQLGNVSFRNASNGSWFIQAITKVFMKRAKDSTILSMMTEVNRLVSEQTSSIPGSAFDRGKQASEFINRLRKDLYFFPGITK</sequence>
<keyword evidence="2" id="KW-0645">Protease</keyword>
<dbReference type="SUPFAM" id="SSF47986">
    <property type="entry name" value="DEATH domain"/>
    <property type="match status" value="1"/>
</dbReference>
<dbReference type="InterPro" id="IPR033139">
    <property type="entry name" value="Caspase_cys_AS"/>
</dbReference>
<dbReference type="GeneID" id="109487213"/>
<dbReference type="Pfam" id="PF00619">
    <property type="entry name" value="CARD"/>
    <property type="match status" value="1"/>
</dbReference>
<dbReference type="PROSITE" id="PS50207">
    <property type="entry name" value="CASPASE_P10"/>
    <property type="match status" value="1"/>
</dbReference>
<dbReference type="RefSeq" id="XP_019646757.1">
    <property type="nucleotide sequence ID" value="XM_019791198.1"/>
</dbReference>
<name>A0A6P5AUK3_BRABE</name>
<evidence type="ECO:0000259" key="9">
    <source>
        <dbReference type="PROSITE" id="PS50207"/>
    </source>
</evidence>
<evidence type="ECO:0000256" key="3">
    <source>
        <dbReference type="ARBA" id="ARBA00022703"/>
    </source>
</evidence>
<evidence type="ECO:0000313" key="13">
    <source>
        <dbReference type="RefSeq" id="XP_019646757.1"/>
    </source>
</evidence>
<accession>A0A6P5AUK3</accession>
<dbReference type="OrthoDB" id="6044770at2759"/>
<dbReference type="AlphaFoldDB" id="A0A6P5AUK3"/>
<evidence type="ECO:0000313" key="12">
    <source>
        <dbReference type="Proteomes" id="UP000515135"/>
    </source>
</evidence>
<dbReference type="PIRSF" id="PIRSF038001">
    <property type="entry name" value="Caspase_ICE"/>
    <property type="match status" value="1"/>
</dbReference>
<feature type="domain" description="Caspase family p10" evidence="9">
    <location>
        <begin position="285"/>
        <end position="378"/>
    </location>
</feature>
<dbReference type="GO" id="GO:0006508">
    <property type="term" value="P:proteolysis"/>
    <property type="evidence" value="ECO:0007669"/>
    <property type="project" value="UniProtKB-KW"/>
</dbReference>
<organism evidence="12 13">
    <name type="scientific">Branchiostoma belcheri</name>
    <name type="common">Amphioxus</name>
    <dbReference type="NCBI Taxonomy" id="7741"/>
    <lineage>
        <taxon>Eukaryota</taxon>
        <taxon>Metazoa</taxon>
        <taxon>Chordata</taxon>
        <taxon>Cephalochordata</taxon>
        <taxon>Leptocardii</taxon>
        <taxon>Amphioxiformes</taxon>
        <taxon>Branchiostomatidae</taxon>
        <taxon>Branchiostoma</taxon>
    </lineage>
</organism>
<evidence type="ECO:0000256" key="2">
    <source>
        <dbReference type="ARBA" id="ARBA00022670"/>
    </source>
</evidence>
<evidence type="ECO:0000256" key="4">
    <source>
        <dbReference type="ARBA" id="ARBA00022801"/>
    </source>
</evidence>
<dbReference type="PROSITE" id="PS50209">
    <property type="entry name" value="CARD"/>
    <property type="match status" value="1"/>
</dbReference>
<dbReference type="PROSITE" id="PS01121">
    <property type="entry name" value="CASPASE_HIS"/>
    <property type="match status" value="1"/>
</dbReference>
<reference evidence="13" key="1">
    <citation type="submission" date="2025-08" db="UniProtKB">
        <authorList>
            <consortium name="RefSeq"/>
        </authorList>
    </citation>
    <scope>IDENTIFICATION</scope>
    <source>
        <tissue evidence="13">Gonad</tissue>
    </source>
</reference>
<dbReference type="GO" id="GO:0042981">
    <property type="term" value="P:regulation of apoptotic process"/>
    <property type="evidence" value="ECO:0007669"/>
    <property type="project" value="InterPro"/>
</dbReference>
<dbReference type="Proteomes" id="UP000515135">
    <property type="component" value="Unplaced"/>
</dbReference>
<protein>
    <submittedName>
        <fullName evidence="13">Caspase-2-like</fullName>
    </submittedName>
</protein>
<dbReference type="GO" id="GO:0004197">
    <property type="term" value="F:cysteine-type endopeptidase activity"/>
    <property type="evidence" value="ECO:0007669"/>
    <property type="project" value="InterPro"/>
</dbReference>
<keyword evidence="6" id="KW-0865">Zymogen</keyword>
<dbReference type="KEGG" id="bbel:109487213"/>
<dbReference type="InterPro" id="IPR001309">
    <property type="entry name" value="Pept_C14_p20"/>
</dbReference>
<dbReference type="GO" id="GO:0006915">
    <property type="term" value="P:apoptotic process"/>
    <property type="evidence" value="ECO:0007669"/>
    <property type="project" value="UniProtKB-KW"/>
</dbReference>
<feature type="non-terminal residue" evidence="13">
    <location>
        <position position="1"/>
    </location>
</feature>
<keyword evidence="4" id="KW-0378">Hydrolase</keyword>
<dbReference type="InterPro" id="IPR002138">
    <property type="entry name" value="Pept_C14_p10"/>
</dbReference>
<feature type="domain" description="Caspase family p20" evidence="10">
    <location>
        <begin position="123"/>
        <end position="252"/>
    </location>
</feature>
<feature type="domain" description="CARD" evidence="11">
    <location>
        <begin position="1"/>
        <end position="33"/>
    </location>
</feature>
<evidence type="ECO:0000256" key="8">
    <source>
        <dbReference type="RuleBase" id="RU003971"/>
    </source>
</evidence>
<comment type="similarity">
    <text evidence="1 8">Belongs to the peptidase C14A family.</text>
</comment>
<evidence type="ECO:0000259" key="10">
    <source>
        <dbReference type="PROSITE" id="PS50208"/>
    </source>
</evidence>
<evidence type="ECO:0000259" key="11">
    <source>
        <dbReference type="PROSITE" id="PS50209"/>
    </source>
</evidence>
<dbReference type="CDD" id="cd00032">
    <property type="entry name" value="CASc"/>
    <property type="match status" value="1"/>
</dbReference>
<keyword evidence="5" id="KW-0788">Thiol protease</keyword>
<dbReference type="PRINTS" id="PR00376">
    <property type="entry name" value="IL1BCENZYME"/>
</dbReference>
<dbReference type="PROSITE" id="PS01122">
    <property type="entry name" value="CASPASE_CYS"/>
    <property type="match status" value="1"/>
</dbReference>
<dbReference type="InterPro" id="IPR015917">
    <property type="entry name" value="Pept_C14A"/>
</dbReference>
<gene>
    <name evidence="13" type="primary">LOC109487213</name>
</gene>
<dbReference type="CDD" id="cd01671">
    <property type="entry name" value="CARD"/>
    <property type="match status" value="1"/>
</dbReference>
<keyword evidence="12" id="KW-1185">Reference proteome</keyword>
<dbReference type="InterPro" id="IPR011029">
    <property type="entry name" value="DEATH-like_dom_sf"/>
</dbReference>
<dbReference type="SMART" id="SM00115">
    <property type="entry name" value="CASc"/>
    <property type="match status" value="1"/>
</dbReference>
<dbReference type="PROSITE" id="PS50208">
    <property type="entry name" value="CASPASE_P20"/>
    <property type="match status" value="1"/>
</dbReference>
<keyword evidence="3" id="KW-0053">Apoptosis</keyword>
<dbReference type="PANTHER" id="PTHR47901">
    <property type="entry name" value="CASPASE RECRUITMENT DOMAIN-CONTAINING PROTEIN 18"/>
    <property type="match status" value="1"/>
</dbReference>
<proteinExistence type="inferred from homology"/>
<dbReference type="InterPro" id="IPR029030">
    <property type="entry name" value="Caspase-like_dom_sf"/>
</dbReference>
<dbReference type="Gene3D" id="1.10.533.10">
    <property type="entry name" value="Death Domain, Fas"/>
    <property type="match status" value="1"/>
</dbReference>
<feature type="active site" evidence="7">
    <location>
        <position position="248"/>
    </location>
</feature>
<dbReference type="InterPro" id="IPR002398">
    <property type="entry name" value="Pept_C14"/>
</dbReference>
<dbReference type="InterPro" id="IPR016129">
    <property type="entry name" value="Caspase_his_AS"/>
</dbReference>
<dbReference type="Pfam" id="PF00656">
    <property type="entry name" value="Peptidase_C14"/>
    <property type="match status" value="1"/>
</dbReference>